<evidence type="ECO:0000313" key="6">
    <source>
        <dbReference type="EMBL" id="PSU49170.1"/>
    </source>
</evidence>
<dbReference type="Pfam" id="PF03466">
    <property type="entry name" value="LysR_substrate"/>
    <property type="match status" value="1"/>
</dbReference>
<keyword evidence="4" id="KW-0804">Transcription</keyword>
<keyword evidence="2" id="KW-0805">Transcription regulation</keyword>
<dbReference type="InterPro" id="IPR005119">
    <property type="entry name" value="LysR_subst-bd"/>
</dbReference>
<feature type="domain" description="HTH lysR-type" evidence="5">
    <location>
        <begin position="6"/>
        <end position="63"/>
    </location>
</feature>
<dbReference type="SUPFAM" id="SSF46785">
    <property type="entry name" value="Winged helix' DNA-binding domain"/>
    <property type="match status" value="1"/>
</dbReference>
<dbReference type="GO" id="GO:0006351">
    <property type="term" value="P:DNA-templated transcription"/>
    <property type="evidence" value="ECO:0007669"/>
    <property type="project" value="TreeGrafter"/>
</dbReference>
<comment type="similarity">
    <text evidence="1">Belongs to the LysR transcriptional regulatory family.</text>
</comment>
<dbReference type="InterPro" id="IPR036388">
    <property type="entry name" value="WH-like_DNA-bd_sf"/>
</dbReference>
<keyword evidence="3" id="KW-0238">DNA-binding</keyword>
<dbReference type="Gene3D" id="1.10.10.10">
    <property type="entry name" value="Winged helix-like DNA-binding domain superfamily/Winged helix DNA-binding domain"/>
    <property type="match status" value="1"/>
</dbReference>
<accession>A0A2T3JJT7</accession>
<dbReference type="InterPro" id="IPR000847">
    <property type="entry name" value="LysR_HTH_N"/>
</dbReference>
<gene>
    <name evidence="6" type="ORF">C9J12_09275</name>
</gene>
<evidence type="ECO:0000313" key="7">
    <source>
        <dbReference type="Proteomes" id="UP000240987"/>
    </source>
</evidence>
<dbReference type="RefSeq" id="WP_107242448.1">
    <property type="nucleotide sequence ID" value="NZ_PYMJ01000007.1"/>
</dbReference>
<dbReference type="EMBL" id="PYMJ01000007">
    <property type="protein sequence ID" value="PSU49170.1"/>
    <property type="molecule type" value="Genomic_DNA"/>
</dbReference>
<dbReference type="PANTHER" id="PTHR30537:SF26">
    <property type="entry name" value="GLYCINE CLEAVAGE SYSTEM TRANSCRIPTIONAL ACTIVATOR"/>
    <property type="match status" value="1"/>
</dbReference>
<proteinExistence type="inferred from homology"/>
<dbReference type="PRINTS" id="PR00039">
    <property type="entry name" value="HTHLYSR"/>
</dbReference>
<dbReference type="Pfam" id="PF00126">
    <property type="entry name" value="HTH_1"/>
    <property type="match status" value="1"/>
</dbReference>
<dbReference type="Gene3D" id="3.40.190.10">
    <property type="entry name" value="Periplasmic binding protein-like II"/>
    <property type="match status" value="2"/>
</dbReference>
<evidence type="ECO:0000256" key="2">
    <source>
        <dbReference type="ARBA" id="ARBA00023015"/>
    </source>
</evidence>
<comment type="caution">
    <text evidence="6">The sequence shown here is derived from an EMBL/GenBank/DDBJ whole genome shotgun (WGS) entry which is preliminary data.</text>
</comment>
<dbReference type="AlphaFoldDB" id="A0A2T3JJT7"/>
<dbReference type="FunFam" id="1.10.10.10:FF:000001">
    <property type="entry name" value="LysR family transcriptional regulator"/>
    <property type="match status" value="1"/>
</dbReference>
<dbReference type="InterPro" id="IPR058163">
    <property type="entry name" value="LysR-type_TF_proteobact-type"/>
</dbReference>
<evidence type="ECO:0000256" key="3">
    <source>
        <dbReference type="ARBA" id="ARBA00023125"/>
    </source>
</evidence>
<dbReference type="OrthoDB" id="5526340at2"/>
<dbReference type="SUPFAM" id="SSF53850">
    <property type="entry name" value="Periplasmic binding protein-like II"/>
    <property type="match status" value="1"/>
</dbReference>
<dbReference type="InterPro" id="IPR036390">
    <property type="entry name" value="WH_DNA-bd_sf"/>
</dbReference>
<reference evidence="6 7" key="1">
    <citation type="submission" date="2018-01" db="EMBL/GenBank/DDBJ databases">
        <title>Whole genome sequencing of Histamine producing bacteria.</title>
        <authorList>
            <person name="Butler K."/>
        </authorList>
    </citation>
    <scope>NUCLEOTIDE SEQUENCE [LARGE SCALE GENOMIC DNA]</scope>
    <source>
        <strain evidence="6 7">JCM 12947</strain>
    </source>
</reference>
<dbReference type="GO" id="GO:0043565">
    <property type="term" value="F:sequence-specific DNA binding"/>
    <property type="evidence" value="ECO:0007669"/>
    <property type="project" value="TreeGrafter"/>
</dbReference>
<name>A0A2T3JJT7_9GAMM</name>
<sequence>MINRLPSTKELQAFLITAQHLNFTAAAQVLNVTQGAVSRQVISLEEQLKVRLFHRHARGLSLTNKGSEFLPLVEQAMNQIHRAVDQVSNDKQLVKLKAPSCITPWLLPKLMTFQQAYPDIDVELTSAIKHSVNFSTEPFDAAICYGQSPQEKSLLANLLFEEYLTPVCSASVLPLDKTTLNTDEMKGFTWLHATPQKSDWALWLKQANSSHLTADQNQHFATLDLSVSAAIQGFGIAIGDITLAKLDLESGRLVAPHTLTVASGNSYYLVRPKTMQNPSLELLIEWLV</sequence>
<keyword evidence="7" id="KW-1185">Reference proteome</keyword>
<organism evidence="6 7">
    <name type="scientific">Photobacterium frigidiphilum</name>
    <dbReference type="NCBI Taxonomy" id="264736"/>
    <lineage>
        <taxon>Bacteria</taxon>
        <taxon>Pseudomonadati</taxon>
        <taxon>Pseudomonadota</taxon>
        <taxon>Gammaproteobacteria</taxon>
        <taxon>Vibrionales</taxon>
        <taxon>Vibrionaceae</taxon>
        <taxon>Photobacterium</taxon>
    </lineage>
</organism>
<dbReference type="Proteomes" id="UP000240987">
    <property type="component" value="Unassembled WGS sequence"/>
</dbReference>
<dbReference type="CDD" id="cd08432">
    <property type="entry name" value="PBP2_GcdR_TrpI_HvrB_AmpR_like"/>
    <property type="match status" value="1"/>
</dbReference>
<dbReference type="PANTHER" id="PTHR30537">
    <property type="entry name" value="HTH-TYPE TRANSCRIPTIONAL REGULATOR"/>
    <property type="match status" value="1"/>
</dbReference>
<protein>
    <submittedName>
        <fullName evidence="6">Transcriptional regulator</fullName>
    </submittedName>
</protein>
<dbReference type="GO" id="GO:0003700">
    <property type="term" value="F:DNA-binding transcription factor activity"/>
    <property type="evidence" value="ECO:0007669"/>
    <property type="project" value="InterPro"/>
</dbReference>
<evidence type="ECO:0000259" key="5">
    <source>
        <dbReference type="PROSITE" id="PS50931"/>
    </source>
</evidence>
<evidence type="ECO:0000256" key="1">
    <source>
        <dbReference type="ARBA" id="ARBA00009437"/>
    </source>
</evidence>
<dbReference type="PROSITE" id="PS50931">
    <property type="entry name" value="HTH_LYSR"/>
    <property type="match status" value="1"/>
</dbReference>
<evidence type="ECO:0000256" key="4">
    <source>
        <dbReference type="ARBA" id="ARBA00023163"/>
    </source>
</evidence>